<sequence length="238" mass="25907">MALKRSSLTLLASALIALIAHDFLLQAKAAPIDRLLALIPSSSTHHNQQFNDNSTPLQPPPQPSFGRVQIRPIGQRQPSSRPSSGRSTGPSSSQIPSSDASASQQQLQQQTQAQQQQQASPPETWSDRTLGGHAVLDDDDDDAGNELLDTESDGLLRPDADDEIEGTIEGEALEEEGEEEYGNESEIEYDNGEDDDSNEGDIYEPWLTMPPPSIPSHLAHREARRTGLARLRGEEKGL</sequence>
<evidence type="ECO:0000313" key="4">
    <source>
        <dbReference type="Proteomes" id="UP000748756"/>
    </source>
</evidence>
<feature type="compositionally biased region" description="Acidic residues" evidence="1">
    <location>
        <begin position="137"/>
        <end position="152"/>
    </location>
</feature>
<keyword evidence="2" id="KW-0732">Signal</keyword>
<feature type="region of interest" description="Disordered" evidence="1">
    <location>
        <begin position="44"/>
        <end position="217"/>
    </location>
</feature>
<feature type="compositionally biased region" description="Acidic residues" evidence="1">
    <location>
        <begin position="160"/>
        <end position="202"/>
    </location>
</feature>
<feature type="compositionally biased region" description="Low complexity" evidence="1">
    <location>
        <begin position="74"/>
        <end position="122"/>
    </location>
</feature>
<dbReference type="AlphaFoldDB" id="A0A9P5S3M3"/>
<evidence type="ECO:0000256" key="2">
    <source>
        <dbReference type="SAM" id="SignalP"/>
    </source>
</evidence>
<feature type="signal peptide" evidence="2">
    <location>
        <begin position="1"/>
        <end position="29"/>
    </location>
</feature>
<name>A0A9P5S3M3_9FUNG</name>
<reference evidence="3" key="1">
    <citation type="journal article" date="2020" name="Fungal Divers.">
        <title>Resolving the Mortierellaceae phylogeny through synthesis of multi-gene phylogenetics and phylogenomics.</title>
        <authorList>
            <person name="Vandepol N."/>
            <person name="Liber J."/>
            <person name="Desiro A."/>
            <person name="Na H."/>
            <person name="Kennedy M."/>
            <person name="Barry K."/>
            <person name="Grigoriev I.V."/>
            <person name="Miller A.N."/>
            <person name="O'Donnell K."/>
            <person name="Stajich J.E."/>
            <person name="Bonito G."/>
        </authorList>
    </citation>
    <scope>NUCLEOTIDE SEQUENCE</scope>
    <source>
        <strain evidence="3">NRRL 6426</strain>
    </source>
</reference>
<dbReference type="OrthoDB" id="2443111at2759"/>
<proteinExistence type="predicted"/>
<feature type="chain" id="PRO_5040230977" evidence="2">
    <location>
        <begin position="30"/>
        <end position="238"/>
    </location>
</feature>
<feature type="compositionally biased region" description="Polar residues" evidence="1">
    <location>
        <begin position="44"/>
        <end position="56"/>
    </location>
</feature>
<accession>A0A9P5S3M3</accession>
<protein>
    <submittedName>
        <fullName evidence="3">Uncharacterized protein</fullName>
    </submittedName>
</protein>
<dbReference type="EMBL" id="JAAAUQ010000138">
    <property type="protein sequence ID" value="KAF9154051.1"/>
    <property type="molecule type" value="Genomic_DNA"/>
</dbReference>
<keyword evidence="4" id="KW-1185">Reference proteome</keyword>
<evidence type="ECO:0000256" key="1">
    <source>
        <dbReference type="SAM" id="MobiDB-lite"/>
    </source>
</evidence>
<organism evidence="3 4">
    <name type="scientific">Linnemannia schmuckeri</name>
    <dbReference type="NCBI Taxonomy" id="64567"/>
    <lineage>
        <taxon>Eukaryota</taxon>
        <taxon>Fungi</taxon>
        <taxon>Fungi incertae sedis</taxon>
        <taxon>Mucoromycota</taxon>
        <taxon>Mortierellomycotina</taxon>
        <taxon>Mortierellomycetes</taxon>
        <taxon>Mortierellales</taxon>
        <taxon>Mortierellaceae</taxon>
        <taxon>Linnemannia</taxon>
    </lineage>
</organism>
<comment type="caution">
    <text evidence="3">The sequence shown here is derived from an EMBL/GenBank/DDBJ whole genome shotgun (WGS) entry which is preliminary data.</text>
</comment>
<evidence type="ECO:0000313" key="3">
    <source>
        <dbReference type="EMBL" id="KAF9154051.1"/>
    </source>
</evidence>
<dbReference type="Proteomes" id="UP000748756">
    <property type="component" value="Unassembled WGS sequence"/>
</dbReference>
<gene>
    <name evidence="3" type="ORF">BG015_001993</name>
</gene>